<dbReference type="EMBL" id="JACHMU010000001">
    <property type="protein sequence ID" value="MBB5744151.1"/>
    <property type="molecule type" value="Genomic_DNA"/>
</dbReference>
<comment type="pathway">
    <text evidence="1 11">Metabolic intermediate biosynthesis; chorismate biosynthesis; chorismate from D-erythrose 4-phosphate and phosphoenolpyruvate: step 5/7.</text>
</comment>
<evidence type="ECO:0000256" key="9">
    <source>
        <dbReference type="ARBA" id="ARBA00023141"/>
    </source>
</evidence>
<comment type="similarity">
    <text evidence="2 11">Belongs to the shikimate kinase family.</text>
</comment>
<dbReference type="InterPro" id="IPR027417">
    <property type="entry name" value="P-loop_NTPase"/>
</dbReference>
<name>A0A7W9CEV3_9MICO</name>
<dbReference type="AlphaFoldDB" id="A0A7W9CEV3"/>
<feature type="binding site" evidence="11">
    <location>
        <position position="118"/>
    </location>
    <ligand>
        <name>ATP</name>
        <dbReference type="ChEBI" id="CHEBI:30616"/>
    </ligand>
</feature>
<keyword evidence="11" id="KW-0479">Metal-binding</keyword>
<dbReference type="InterPro" id="IPR000623">
    <property type="entry name" value="Shikimate_kinase/TSH1"/>
</dbReference>
<keyword evidence="4 11" id="KW-0028">Amino-acid biosynthesis</keyword>
<feature type="binding site" evidence="11">
    <location>
        <begin position="16"/>
        <end position="21"/>
    </location>
    <ligand>
        <name>ATP</name>
        <dbReference type="ChEBI" id="CHEBI:30616"/>
    </ligand>
</feature>
<dbReference type="PANTHER" id="PTHR21087">
    <property type="entry name" value="SHIKIMATE KINASE"/>
    <property type="match status" value="1"/>
</dbReference>
<keyword evidence="5 11" id="KW-0808">Transferase</keyword>
<sequence length="172" mass="18607">MTSPDPLTLVLVGPMGAGKTSVGRRVAKKLGVGFIDTDRRIAAEHGPIADIFARDGEAHFRDLEVAAVAAALDEGGVVSLGGGAVTEKRTRTLLSRHPVAFLTVSAEAVSRRISGSSRPLIAGAEDPLARWTQIFDQRRGWYEEVADATFDTSRRPMQRIADEIAAWRRELT</sequence>
<dbReference type="Proteomes" id="UP000517712">
    <property type="component" value="Unassembled WGS sequence"/>
</dbReference>
<evidence type="ECO:0000256" key="10">
    <source>
        <dbReference type="ARBA" id="ARBA00048567"/>
    </source>
</evidence>
<feature type="binding site" evidence="11">
    <location>
        <position position="38"/>
    </location>
    <ligand>
        <name>substrate</name>
    </ligand>
</feature>
<feature type="binding site" evidence="11">
    <location>
        <position position="155"/>
    </location>
    <ligand>
        <name>ATP</name>
        <dbReference type="ChEBI" id="CHEBI:30616"/>
    </ligand>
</feature>
<comment type="subunit">
    <text evidence="11">Monomer.</text>
</comment>
<keyword evidence="7 11" id="KW-0418">Kinase</keyword>
<evidence type="ECO:0000256" key="6">
    <source>
        <dbReference type="ARBA" id="ARBA00022741"/>
    </source>
</evidence>
<proteinExistence type="inferred from homology"/>
<dbReference type="GO" id="GO:0004765">
    <property type="term" value="F:shikimate kinase activity"/>
    <property type="evidence" value="ECO:0007669"/>
    <property type="project" value="UniProtKB-UniRule"/>
</dbReference>
<dbReference type="UniPathway" id="UPA00053">
    <property type="reaction ID" value="UER00088"/>
</dbReference>
<dbReference type="EC" id="2.7.1.71" evidence="3 11"/>
<dbReference type="GO" id="GO:0005829">
    <property type="term" value="C:cytosol"/>
    <property type="evidence" value="ECO:0007669"/>
    <property type="project" value="TreeGrafter"/>
</dbReference>
<dbReference type="GO" id="GO:0008652">
    <property type="term" value="P:amino acid biosynthetic process"/>
    <property type="evidence" value="ECO:0007669"/>
    <property type="project" value="UniProtKB-KW"/>
</dbReference>
<keyword evidence="11" id="KW-0963">Cytoplasm</keyword>
<reference evidence="12 13" key="1">
    <citation type="submission" date="2020-08" db="EMBL/GenBank/DDBJ databases">
        <title>Sequencing the genomes of 1000 actinobacteria strains.</title>
        <authorList>
            <person name="Klenk H.-P."/>
        </authorList>
    </citation>
    <scope>NUCLEOTIDE SEQUENCE [LARGE SCALE GENOMIC DNA]</scope>
    <source>
        <strain evidence="12 13">DSM 24823</strain>
    </source>
</reference>
<accession>A0A7W9CEV3</accession>
<feature type="binding site" evidence="11">
    <location>
        <position position="61"/>
    </location>
    <ligand>
        <name>substrate</name>
    </ligand>
</feature>
<feature type="binding site" evidence="11">
    <location>
        <position position="20"/>
    </location>
    <ligand>
        <name>Mg(2+)</name>
        <dbReference type="ChEBI" id="CHEBI:18420"/>
    </ligand>
</feature>
<evidence type="ECO:0000313" key="12">
    <source>
        <dbReference type="EMBL" id="MBB5744151.1"/>
    </source>
</evidence>
<comment type="cofactor">
    <cofactor evidence="11">
        <name>Mg(2+)</name>
        <dbReference type="ChEBI" id="CHEBI:18420"/>
    </cofactor>
    <text evidence="11">Binds 1 Mg(2+) ion per subunit.</text>
</comment>
<protein>
    <recommendedName>
        <fullName evidence="3 11">Shikimate kinase</fullName>
        <shortName evidence="11">SK</shortName>
        <ecNumber evidence="3 11">2.7.1.71</ecNumber>
    </recommendedName>
</protein>
<dbReference type="GO" id="GO:0009073">
    <property type="term" value="P:aromatic amino acid family biosynthetic process"/>
    <property type="evidence" value="ECO:0007669"/>
    <property type="project" value="UniProtKB-KW"/>
</dbReference>
<evidence type="ECO:0000256" key="8">
    <source>
        <dbReference type="ARBA" id="ARBA00022840"/>
    </source>
</evidence>
<dbReference type="GO" id="GO:0000287">
    <property type="term" value="F:magnesium ion binding"/>
    <property type="evidence" value="ECO:0007669"/>
    <property type="project" value="UniProtKB-UniRule"/>
</dbReference>
<dbReference type="InterPro" id="IPR031322">
    <property type="entry name" value="Shikimate/glucono_kinase"/>
</dbReference>
<keyword evidence="13" id="KW-1185">Reference proteome</keyword>
<dbReference type="CDD" id="cd00464">
    <property type="entry name" value="SK"/>
    <property type="match status" value="1"/>
</dbReference>
<dbReference type="PANTHER" id="PTHR21087:SF16">
    <property type="entry name" value="SHIKIMATE KINASE 1, CHLOROPLASTIC"/>
    <property type="match status" value="1"/>
</dbReference>
<feature type="binding site" evidence="11">
    <location>
        <position position="138"/>
    </location>
    <ligand>
        <name>substrate</name>
    </ligand>
</feature>
<dbReference type="RefSeq" id="WP_184284215.1">
    <property type="nucleotide sequence ID" value="NZ_BAAAPG010000001.1"/>
</dbReference>
<dbReference type="Gene3D" id="3.40.50.300">
    <property type="entry name" value="P-loop containing nucleotide triphosphate hydrolases"/>
    <property type="match status" value="1"/>
</dbReference>
<dbReference type="PROSITE" id="PS01128">
    <property type="entry name" value="SHIKIMATE_KINASE"/>
    <property type="match status" value="1"/>
</dbReference>
<evidence type="ECO:0000256" key="3">
    <source>
        <dbReference type="ARBA" id="ARBA00012154"/>
    </source>
</evidence>
<keyword evidence="6 11" id="KW-0547">Nucleotide-binding</keyword>
<dbReference type="PRINTS" id="PR01100">
    <property type="entry name" value="SHIKIMTKNASE"/>
</dbReference>
<comment type="catalytic activity">
    <reaction evidence="10 11">
        <text>shikimate + ATP = 3-phosphoshikimate + ADP + H(+)</text>
        <dbReference type="Rhea" id="RHEA:13121"/>
        <dbReference type="ChEBI" id="CHEBI:15378"/>
        <dbReference type="ChEBI" id="CHEBI:30616"/>
        <dbReference type="ChEBI" id="CHEBI:36208"/>
        <dbReference type="ChEBI" id="CHEBI:145989"/>
        <dbReference type="ChEBI" id="CHEBI:456216"/>
        <dbReference type="EC" id="2.7.1.71"/>
    </reaction>
</comment>
<dbReference type="GO" id="GO:0005524">
    <property type="term" value="F:ATP binding"/>
    <property type="evidence" value="ECO:0007669"/>
    <property type="project" value="UniProtKB-UniRule"/>
</dbReference>
<keyword evidence="8 11" id="KW-0067">ATP-binding</keyword>
<dbReference type="HAMAP" id="MF_00109">
    <property type="entry name" value="Shikimate_kinase"/>
    <property type="match status" value="1"/>
</dbReference>
<comment type="function">
    <text evidence="11">Catalyzes the specific phosphorylation of the 3-hydroxyl group of shikimic acid using ATP as a cosubstrate.</text>
</comment>
<evidence type="ECO:0000256" key="7">
    <source>
        <dbReference type="ARBA" id="ARBA00022777"/>
    </source>
</evidence>
<evidence type="ECO:0000256" key="2">
    <source>
        <dbReference type="ARBA" id="ARBA00006997"/>
    </source>
</evidence>
<evidence type="ECO:0000256" key="5">
    <source>
        <dbReference type="ARBA" id="ARBA00022679"/>
    </source>
</evidence>
<dbReference type="SUPFAM" id="SSF52540">
    <property type="entry name" value="P-loop containing nucleoside triphosphate hydrolases"/>
    <property type="match status" value="1"/>
</dbReference>
<evidence type="ECO:0000256" key="4">
    <source>
        <dbReference type="ARBA" id="ARBA00022605"/>
    </source>
</evidence>
<keyword evidence="11" id="KW-0460">Magnesium</keyword>
<comment type="caution">
    <text evidence="12">The sequence shown here is derived from an EMBL/GenBank/DDBJ whole genome shotgun (WGS) entry which is preliminary data.</text>
</comment>
<evidence type="ECO:0000256" key="11">
    <source>
        <dbReference type="HAMAP-Rule" id="MF_00109"/>
    </source>
</evidence>
<dbReference type="GO" id="GO:0009423">
    <property type="term" value="P:chorismate biosynthetic process"/>
    <property type="evidence" value="ECO:0007669"/>
    <property type="project" value="UniProtKB-UniRule"/>
</dbReference>
<comment type="subcellular location">
    <subcellularLocation>
        <location evidence="11">Cytoplasm</location>
    </subcellularLocation>
</comment>
<evidence type="ECO:0000256" key="1">
    <source>
        <dbReference type="ARBA" id="ARBA00004842"/>
    </source>
</evidence>
<evidence type="ECO:0000313" key="13">
    <source>
        <dbReference type="Proteomes" id="UP000517712"/>
    </source>
</evidence>
<dbReference type="InterPro" id="IPR023000">
    <property type="entry name" value="Shikimate_kinase_CS"/>
</dbReference>
<dbReference type="Pfam" id="PF01202">
    <property type="entry name" value="SKI"/>
    <property type="match status" value="1"/>
</dbReference>
<feature type="binding site" evidence="11">
    <location>
        <position position="82"/>
    </location>
    <ligand>
        <name>substrate</name>
    </ligand>
</feature>
<keyword evidence="9 11" id="KW-0057">Aromatic amino acid biosynthesis</keyword>
<organism evidence="12 13">
    <name type="scientific">Microbacterium ginsengiterrae</name>
    <dbReference type="NCBI Taxonomy" id="546115"/>
    <lineage>
        <taxon>Bacteria</taxon>
        <taxon>Bacillati</taxon>
        <taxon>Actinomycetota</taxon>
        <taxon>Actinomycetes</taxon>
        <taxon>Micrococcales</taxon>
        <taxon>Microbacteriaceae</taxon>
        <taxon>Microbacterium</taxon>
    </lineage>
</organism>
<gene>
    <name evidence="11" type="primary">aroK</name>
    <name evidence="12" type="ORF">HD600_002648</name>
</gene>